<accession>A0A9W8JZL9</accession>
<evidence type="ECO:0000313" key="3">
    <source>
        <dbReference type="Proteomes" id="UP001148786"/>
    </source>
</evidence>
<dbReference type="EMBL" id="JANKHO010000650">
    <property type="protein sequence ID" value="KAJ3507533.1"/>
    <property type="molecule type" value="Genomic_DNA"/>
</dbReference>
<keyword evidence="3" id="KW-1185">Reference proteome</keyword>
<proteinExistence type="predicted"/>
<dbReference type="AlphaFoldDB" id="A0A9W8JZL9"/>
<dbReference type="SUPFAM" id="SSF52047">
    <property type="entry name" value="RNI-like"/>
    <property type="match status" value="1"/>
</dbReference>
<feature type="region of interest" description="Disordered" evidence="1">
    <location>
        <begin position="26"/>
        <end position="63"/>
    </location>
</feature>
<reference evidence="2" key="1">
    <citation type="submission" date="2022-07" db="EMBL/GenBank/DDBJ databases">
        <title>Genome Sequence of Agrocybe chaxingu.</title>
        <authorList>
            <person name="Buettner E."/>
        </authorList>
    </citation>
    <scope>NUCLEOTIDE SEQUENCE</scope>
    <source>
        <strain evidence="2">MP-N11</strain>
    </source>
</reference>
<evidence type="ECO:0000256" key="1">
    <source>
        <dbReference type="SAM" id="MobiDB-lite"/>
    </source>
</evidence>
<organism evidence="2 3">
    <name type="scientific">Agrocybe chaxingu</name>
    <dbReference type="NCBI Taxonomy" id="84603"/>
    <lineage>
        <taxon>Eukaryota</taxon>
        <taxon>Fungi</taxon>
        <taxon>Dikarya</taxon>
        <taxon>Basidiomycota</taxon>
        <taxon>Agaricomycotina</taxon>
        <taxon>Agaricomycetes</taxon>
        <taxon>Agaricomycetidae</taxon>
        <taxon>Agaricales</taxon>
        <taxon>Agaricineae</taxon>
        <taxon>Strophariaceae</taxon>
        <taxon>Agrocybe</taxon>
    </lineage>
</organism>
<dbReference type="Proteomes" id="UP001148786">
    <property type="component" value="Unassembled WGS sequence"/>
</dbReference>
<dbReference type="InterPro" id="IPR032675">
    <property type="entry name" value="LRR_dom_sf"/>
</dbReference>
<dbReference type="Gene3D" id="3.80.10.10">
    <property type="entry name" value="Ribonuclease Inhibitor"/>
    <property type="match status" value="1"/>
</dbReference>
<gene>
    <name evidence="2" type="ORF">NLJ89_g6248</name>
</gene>
<dbReference type="OrthoDB" id="3139566at2759"/>
<comment type="caution">
    <text evidence="2">The sequence shown here is derived from an EMBL/GenBank/DDBJ whole genome shotgun (WGS) entry which is preliminary data.</text>
</comment>
<name>A0A9W8JZL9_9AGAR</name>
<sequence length="651" mass="74303">MVRVQTRSLGYNLLVKYYGRLPYNEEEEEEDMYPSDEYGLGDDYGSSTAGPHERDNHPRQPPISRLPVELLQEIFRIAVQPQQILRSETMKSEAWTLSHVSRGWYNAALSATFLWGQISVCLWKKHTWAEQMVHTLLERSRGTPLYISIDSLFDRVHKNSIIDALITESERWRMVAVKGDCTLVKALNFASNSTPRLRYLELDVLPVIRRPSADIPDEVQIHTFRNAPQLVEVVMKTSRSSTVNIPWSQIVSFRHDEGGFARVHRALVATASLASLDLRAFDLRDSDPVPQCTLSNLQSLRISFKDQAIAHGLFERLTLPSLKSLSLFKAPPGLLESFMTMTARLSHASRLERLFIHDYVFQPTEFVSLVLTSPRLTSLRTVFPPYEDFLLLVHRGTAFAPRLEKFILDIDEENLKERVPSIHSLATHRCELDVDSEVPANSTLMKYFQINFNSWRTCAQGQEFLEILTNPHKKTFPGSKSEKLVPLMARILQEEIRDLSTSPLSEVARPGDWDLVRLAFNKFEYYLARGEIDIGLVLELFQAFGVHTELYRVATANGVHPAVHKHKLRQRARATLEQLVVYVSQHDPFRTSPDALQMFFGERWKGLEVPPVKFDFSIPLSMLATPKPASTGKLVAMSFVSFIVLATLFRI</sequence>
<evidence type="ECO:0008006" key="4">
    <source>
        <dbReference type="Google" id="ProtNLM"/>
    </source>
</evidence>
<protein>
    <recommendedName>
        <fullName evidence="4">F-box domain-containing protein</fullName>
    </recommendedName>
</protein>
<evidence type="ECO:0000313" key="2">
    <source>
        <dbReference type="EMBL" id="KAJ3507533.1"/>
    </source>
</evidence>